<evidence type="ECO:0000313" key="3">
    <source>
        <dbReference type="Proteomes" id="UP000704712"/>
    </source>
</evidence>
<gene>
    <name evidence="2" type="ORF">GN958_ATG18684</name>
</gene>
<feature type="region of interest" description="Disordered" evidence="1">
    <location>
        <begin position="156"/>
        <end position="210"/>
    </location>
</feature>
<evidence type="ECO:0000313" key="2">
    <source>
        <dbReference type="EMBL" id="KAF4132117.1"/>
    </source>
</evidence>
<name>A0A8S9TYP2_PHYIN</name>
<proteinExistence type="predicted"/>
<dbReference type="Proteomes" id="UP000704712">
    <property type="component" value="Unassembled WGS sequence"/>
</dbReference>
<organism evidence="2 3">
    <name type="scientific">Phytophthora infestans</name>
    <name type="common">Potato late blight agent</name>
    <name type="synonym">Botrytis infestans</name>
    <dbReference type="NCBI Taxonomy" id="4787"/>
    <lineage>
        <taxon>Eukaryota</taxon>
        <taxon>Sar</taxon>
        <taxon>Stramenopiles</taxon>
        <taxon>Oomycota</taxon>
        <taxon>Peronosporomycetes</taxon>
        <taxon>Peronosporales</taxon>
        <taxon>Peronosporaceae</taxon>
        <taxon>Phytophthora</taxon>
    </lineage>
</organism>
<protein>
    <submittedName>
        <fullName evidence="2">Uncharacterized protein</fullName>
    </submittedName>
</protein>
<evidence type="ECO:0000256" key="1">
    <source>
        <dbReference type="SAM" id="MobiDB-lite"/>
    </source>
</evidence>
<dbReference type="AlphaFoldDB" id="A0A8S9TYP2"/>
<feature type="compositionally biased region" description="Basic and acidic residues" evidence="1">
    <location>
        <begin position="187"/>
        <end position="198"/>
    </location>
</feature>
<sequence>MEPRILEHLAHYEFRTTVGEVTEAHPQEDIARRADTLMNDHIPDVTRLFSNSLKMDMKVAVIYARVVKYFTDFDQLVDEHGLMAWVGRRPMTDAAGRQRMKTRGKLLISNLFPTVLRVDIERLVAVTHQHAKLYDVALYELIVGRANYQQHFHTMQSELKRDDPPSVKTAGSTKAGGGNQQHIKTAGKPERSKSERKTTSAPPLHLGQVV</sequence>
<reference evidence="2" key="1">
    <citation type="submission" date="2020-03" db="EMBL/GenBank/DDBJ databases">
        <title>Hybrid Assembly of Korean Phytophthora infestans isolates.</title>
        <authorList>
            <person name="Prokchorchik M."/>
            <person name="Lee Y."/>
            <person name="Seo J."/>
            <person name="Cho J.-H."/>
            <person name="Park Y.-E."/>
            <person name="Jang D.-C."/>
            <person name="Im J.-S."/>
            <person name="Choi J.-G."/>
            <person name="Park H.-J."/>
            <person name="Lee G.-B."/>
            <person name="Lee Y.-G."/>
            <person name="Hong S.-Y."/>
            <person name="Cho K."/>
            <person name="Sohn K.H."/>
        </authorList>
    </citation>
    <scope>NUCLEOTIDE SEQUENCE</scope>
    <source>
        <strain evidence="2">KR_2_A2</strain>
    </source>
</reference>
<dbReference type="EMBL" id="JAACNO010002612">
    <property type="protein sequence ID" value="KAF4132117.1"/>
    <property type="molecule type" value="Genomic_DNA"/>
</dbReference>
<accession>A0A8S9TYP2</accession>
<comment type="caution">
    <text evidence="2">The sequence shown here is derived from an EMBL/GenBank/DDBJ whole genome shotgun (WGS) entry which is preliminary data.</text>
</comment>